<protein>
    <submittedName>
        <fullName evidence="9">Membrane-associated protein</fullName>
    </submittedName>
</protein>
<name>A0A1M5YLJ8_9FIRM</name>
<feature type="domain" description="VTT" evidence="8">
    <location>
        <begin position="48"/>
        <end position="172"/>
    </location>
</feature>
<dbReference type="PANTHER" id="PTHR30353">
    <property type="entry name" value="INNER MEMBRANE PROTEIN DEDA-RELATED"/>
    <property type="match status" value="1"/>
</dbReference>
<evidence type="ECO:0000256" key="4">
    <source>
        <dbReference type="ARBA" id="ARBA00022692"/>
    </source>
</evidence>
<evidence type="ECO:0000256" key="1">
    <source>
        <dbReference type="ARBA" id="ARBA00004651"/>
    </source>
</evidence>
<feature type="transmembrane region" description="Helical" evidence="7">
    <location>
        <begin position="25"/>
        <end position="45"/>
    </location>
</feature>
<organism evidence="9 10">
    <name type="scientific">Sporobacter termitidis DSM 10068</name>
    <dbReference type="NCBI Taxonomy" id="1123282"/>
    <lineage>
        <taxon>Bacteria</taxon>
        <taxon>Bacillati</taxon>
        <taxon>Bacillota</taxon>
        <taxon>Clostridia</taxon>
        <taxon>Eubacteriales</taxon>
        <taxon>Oscillospiraceae</taxon>
        <taxon>Sporobacter</taxon>
    </lineage>
</organism>
<dbReference type="GO" id="GO:0005886">
    <property type="term" value="C:plasma membrane"/>
    <property type="evidence" value="ECO:0007669"/>
    <property type="project" value="UniProtKB-SubCell"/>
</dbReference>
<dbReference type="OrthoDB" id="9813426at2"/>
<proteinExistence type="inferred from homology"/>
<evidence type="ECO:0000256" key="5">
    <source>
        <dbReference type="ARBA" id="ARBA00022989"/>
    </source>
</evidence>
<dbReference type="RefSeq" id="WP_073079774.1">
    <property type="nucleotide sequence ID" value="NZ_FQXV01000009.1"/>
</dbReference>
<sequence length="211" mass="23546">MLDGISLLDLILHVDKFLDVITVQYGVYVYILIFLVIFCENGIFFPLPGDSLIFAGAAYAVKGQLSLWLLFVICFVAAVIGGILNYYLGVAVGRKIYDRAKGRFISRENIDRATAFYARHGGKAIVFSRFIPIIRQFTPFVAGISKMDFRKFMIWNLVGVTAWVIICAAMGYFFGNIPVVKENFSAVVIGIIVVSLLPALIGFLRTRIKRA</sequence>
<keyword evidence="3 7" id="KW-1003">Cell membrane</keyword>
<evidence type="ECO:0000259" key="8">
    <source>
        <dbReference type="Pfam" id="PF09335"/>
    </source>
</evidence>
<dbReference type="InterPro" id="IPR032816">
    <property type="entry name" value="VTT_dom"/>
</dbReference>
<accession>A0A1M5YLJ8</accession>
<comment type="similarity">
    <text evidence="2 7">Belongs to the DedA family.</text>
</comment>
<evidence type="ECO:0000256" key="3">
    <source>
        <dbReference type="ARBA" id="ARBA00022475"/>
    </source>
</evidence>
<dbReference type="PANTHER" id="PTHR30353:SF0">
    <property type="entry name" value="TRANSMEMBRANE PROTEIN"/>
    <property type="match status" value="1"/>
</dbReference>
<feature type="transmembrane region" description="Helical" evidence="7">
    <location>
        <begin position="65"/>
        <end position="88"/>
    </location>
</feature>
<feature type="transmembrane region" description="Helical" evidence="7">
    <location>
        <begin position="154"/>
        <end position="174"/>
    </location>
</feature>
<evidence type="ECO:0000313" key="10">
    <source>
        <dbReference type="Proteomes" id="UP000183995"/>
    </source>
</evidence>
<keyword evidence="5 7" id="KW-1133">Transmembrane helix</keyword>
<keyword evidence="4 7" id="KW-0812">Transmembrane</keyword>
<keyword evidence="10" id="KW-1185">Reference proteome</keyword>
<evidence type="ECO:0000313" key="9">
    <source>
        <dbReference type="EMBL" id="SHI12945.1"/>
    </source>
</evidence>
<feature type="transmembrane region" description="Helical" evidence="7">
    <location>
        <begin position="186"/>
        <end position="204"/>
    </location>
</feature>
<comment type="subcellular location">
    <subcellularLocation>
        <location evidence="1 7">Cell membrane</location>
        <topology evidence="1 7">Multi-pass membrane protein</topology>
    </subcellularLocation>
</comment>
<evidence type="ECO:0000256" key="6">
    <source>
        <dbReference type="ARBA" id="ARBA00023136"/>
    </source>
</evidence>
<evidence type="ECO:0000256" key="7">
    <source>
        <dbReference type="RuleBase" id="RU367016"/>
    </source>
</evidence>
<reference evidence="9 10" key="1">
    <citation type="submission" date="2016-11" db="EMBL/GenBank/DDBJ databases">
        <authorList>
            <person name="Jaros S."/>
            <person name="Januszkiewicz K."/>
            <person name="Wedrychowicz H."/>
        </authorList>
    </citation>
    <scope>NUCLEOTIDE SEQUENCE [LARGE SCALE GENOMIC DNA]</scope>
    <source>
        <strain evidence="9 10">DSM 10068</strain>
    </source>
</reference>
<dbReference type="STRING" id="1123282.SAMN02745823_02637"/>
<dbReference type="Pfam" id="PF09335">
    <property type="entry name" value="VTT_dom"/>
    <property type="match status" value="1"/>
</dbReference>
<dbReference type="EMBL" id="FQXV01000009">
    <property type="protein sequence ID" value="SHI12945.1"/>
    <property type="molecule type" value="Genomic_DNA"/>
</dbReference>
<evidence type="ECO:0000256" key="2">
    <source>
        <dbReference type="ARBA" id="ARBA00010792"/>
    </source>
</evidence>
<dbReference type="InterPro" id="IPR032818">
    <property type="entry name" value="DedA-like"/>
</dbReference>
<keyword evidence="6 7" id="KW-0472">Membrane</keyword>
<gene>
    <name evidence="9" type="ORF">SAMN02745823_02637</name>
</gene>
<dbReference type="AlphaFoldDB" id="A0A1M5YLJ8"/>
<dbReference type="Proteomes" id="UP000183995">
    <property type="component" value="Unassembled WGS sequence"/>
</dbReference>